<protein>
    <submittedName>
        <fullName evidence="1">Uncharacterized protein</fullName>
    </submittedName>
</protein>
<dbReference type="EMBL" id="AEEG01000003">
    <property type="protein sequence ID" value="EFL95680.1"/>
    <property type="molecule type" value="Genomic_DNA"/>
</dbReference>
<accession>E0NFW1</accession>
<sequence>MGRKEVGIVPASFSTLSVIGKDLFKLIIYQTLKGVPSFRKASTNQRWALKTY</sequence>
<keyword evidence="2" id="KW-1185">Reference proteome</keyword>
<dbReference type="HOGENOM" id="CLU_3082915_0_0_9"/>
<dbReference type="Proteomes" id="UP000004470">
    <property type="component" value="Unassembled WGS sequence"/>
</dbReference>
<comment type="caution">
    <text evidence="1">The sequence shown here is derived from an EMBL/GenBank/DDBJ whole genome shotgun (WGS) entry which is preliminary data.</text>
</comment>
<proteinExistence type="predicted"/>
<name>E0NFW1_PEDAC</name>
<dbReference type="AlphaFoldDB" id="E0NFW1"/>
<evidence type="ECO:0000313" key="2">
    <source>
        <dbReference type="Proteomes" id="UP000004470"/>
    </source>
</evidence>
<evidence type="ECO:0000313" key="1">
    <source>
        <dbReference type="EMBL" id="EFL95680.1"/>
    </source>
</evidence>
<reference evidence="1" key="1">
    <citation type="submission" date="2010-07" db="EMBL/GenBank/DDBJ databases">
        <authorList>
            <person name="Muzny D."/>
            <person name="Qin X."/>
            <person name="Deng J."/>
            <person name="Jiang H."/>
            <person name="Liu Y."/>
            <person name="Qu J."/>
            <person name="Song X.-Z."/>
            <person name="Zhang L."/>
            <person name="Thornton R."/>
            <person name="Coyle M."/>
            <person name="Francisco L."/>
            <person name="Jackson L."/>
            <person name="Javaid M."/>
            <person name="Korchina V."/>
            <person name="Kovar C."/>
            <person name="Mata R."/>
            <person name="Mathew T."/>
            <person name="Ngo R."/>
            <person name="Nguyen L."/>
            <person name="Nguyen N."/>
            <person name="Okwuonu G."/>
            <person name="Ongeri F."/>
            <person name="Pham C."/>
            <person name="Simmons D."/>
            <person name="Wilczek-Boney K."/>
            <person name="Hale W."/>
            <person name="Jakkamsetti A."/>
            <person name="Pham P."/>
            <person name="Ruth R."/>
            <person name="San Lucas F."/>
            <person name="Warren J."/>
            <person name="Zhang J."/>
            <person name="Zhao Z."/>
            <person name="Zhou C."/>
            <person name="Zhu D."/>
            <person name="Lee S."/>
            <person name="Bess C."/>
            <person name="Blankenburg K."/>
            <person name="Forbes L."/>
            <person name="Fu Q."/>
            <person name="Gubbala S."/>
            <person name="Hirani K."/>
            <person name="Jayaseelan J.C."/>
            <person name="Lara F."/>
            <person name="Munidasa M."/>
            <person name="Palculict T."/>
            <person name="Patil S."/>
            <person name="Pu L.-L."/>
            <person name="Saada N."/>
            <person name="Tang L."/>
            <person name="Weissenberger G."/>
            <person name="Zhu Y."/>
            <person name="Hemphill L."/>
            <person name="Shang Y."/>
            <person name="Youmans B."/>
            <person name="Ayvaz T."/>
            <person name="Ross M."/>
            <person name="Santibanez J."/>
            <person name="Aqrawi P."/>
            <person name="Gross S."/>
            <person name="Joshi V."/>
            <person name="Fowler G."/>
            <person name="Nazareth L."/>
            <person name="Reid J."/>
            <person name="Worley K."/>
            <person name="Petrosino J."/>
            <person name="Highlander S."/>
            <person name="Gibbs R."/>
        </authorList>
    </citation>
    <scope>NUCLEOTIDE SEQUENCE [LARGE SCALE GENOMIC DNA]</scope>
    <source>
        <strain evidence="1">DSM 20284</strain>
    </source>
</reference>
<organism evidence="1 2">
    <name type="scientific">Pediococcus acidilactici DSM 20284</name>
    <dbReference type="NCBI Taxonomy" id="862514"/>
    <lineage>
        <taxon>Bacteria</taxon>
        <taxon>Bacillati</taxon>
        <taxon>Bacillota</taxon>
        <taxon>Bacilli</taxon>
        <taxon>Lactobacillales</taxon>
        <taxon>Lactobacillaceae</taxon>
        <taxon>Pediococcus</taxon>
        <taxon>Pediococcus acidilactici group</taxon>
    </lineage>
</organism>
<gene>
    <name evidence="1" type="ORF">HMPREF0623_0716</name>
</gene>